<evidence type="ECO:0008006" key="3">
    <source>
        <dbReference type="Google" id="ProtNLM"/>
    </source>
</evidence>
<protein>
    <recommendedName>
        <fullName evidence="3">DUF4309 domain-containing protein</fullName>
    </recommendedName>
</protein>
<reference evidence="1" key="1">
    <citation type="submission" date="2022-06" db="EMBL/GenBank/DDBJ databases">
        <title>Genome sequencing of Brevibacillus sp. BB3-R1.</title>
        <authorList>
            <person name="Heo J."/>
            <person name="Lee D."/>
            <person name="Won M."/>
            <person name="Han B.-H."/>
            <person name="Hong S.-B."/>
            <person name="Kwon S.-W."/>
        </authorList>
    </citation>
    <scope>NUCLEOTIDE SEQUENCE</scope>
    <source>
        <strain evidence="1">BB3-R1</strain>
    </source>
</reference>
<sequence>MRTRRLIMFIWLIAAVLLLQACGPGQNQQSGLPAAFDLENQQEFGIRGMYLGQNIKQVIEILKPEKADFMDAVTRESFTVDQLAAGAGTTVMGLLFVDDCQLMITVKQGVLHSIAVGGVPKEKATLFATNRGLAVYDSKERLQELYGPIGEEKEGQITLQGKKYQVVFSLNDNQVIGYRFVTIE</sequence>
<dbReference type="RefSeq" id="WP_251874626.1">
    <property type="nucleotide sequence ID" value="NZ_CP098755.1"/>
</dbReference>
<name>A0ABY4WK83_9BACL</name>
<evidence type="ECO:0000313" key="1">
    <source>
        <dbReference type="EMBL" id="USG67527.1"/>
    </source>
</evidence>
<dbReference type="EMBL" id="CP098755">
    <property type="protein sequence ID" value="USG67527.1"/>
    <property type="molecule type" value="Genomic_DNA"/>
</dbReference>
<gene>
    <name evidence="1" type="ORF">NDK47_09735</name>
</gene>
<dbReference type="Proteomes" id="UP001056500">
    <property type="component" value="Chromosome"/>
</dbReference>
<proteinExistence type="predicted"/>
<accession>A0ABY4WK83</accession>
<evidence type="ECO:0000313" key="2">
    <source>
        <dbReference type="Proteomes" id="UP001056500"/>
    </source>
</evidence>
<organism evidence="1 2">
    <name type="scientific">Brevibacillus ruminantium</name>
    <dbReference type="NCBI Taxonomy" id="2950604"/>
    <lineage>
        <taxon>Bacteria</taxon>
        <taxon>Bacillati</taxon>
        <taxon>Bacillota</taxon>
        <taxon>Bacilli</taxon>
        <taxon>Bacillales</taxon>
        <taxon>Paenibacillaceae</taxon>
        <taxon>Brevibacillus</taxon>
    </lineage>
</organism>
<dbReference type="PROSITE" id="PS51257">
    <property type="entry name" value="PROKAR_LIPOPROTEIN"/>
    <property type="match status" value="1"/>
</dbReference>
<keyword evidence="2" id="KW-1185">Reference proteome</keyword>